<dbReference type="Gene3D" id="3.40.50.720">
    <property type="entry name" value="NAD(P)-binding Rossmann-like Domain"/>
    <property type="match status" value="1"/>
</dbReference>
<dbReference type="Gene3D" id="3.40.920.10">
    <property type="entry name" value="Pyruvate-ferredoxin oxidoreductase, PFOR, domain III"/>
    <property type="match status" value="1"/>
</dbReference>
<sequence>MTVIAPINPSSFPVGWRLTDKEVLVLGSDSGAIQRATLALNSGANVTLISSDDLNDSLVGKVQHIQRQFQQEDLDNAALVLASAGEKISALKISNRCRDKRIPVHIANFPQYSDFELLVEENESAVEVADHKVEEELVQEESLFSLAVNSFDFPLSSGILDANAAVSYVAYALSDIAFVYPVVPSGHLGEQAEIWGKEGKLNAFGKTVKTLRMDTRSGAATAVLGASSNGSSTSVLTGSQAILHMIPTMYTLADSRVPVVFHVSTQAFSDNLDAFGDNFDIMTARQTGFALLSSSTAQEAYDFAVIAHVASAVTQTPILHFFDGVRVAHEQSQIEIAQPGELVSFYEGILNNDSSFNSVAEAISEVMSKFGTLFGRKYQPVEYYGAEDATDVIVHVGSASSIIEKTVEHLSKDSKKYGFLSVRLYRPWSVEQILAFLPSSTKNIIILEQTSSVTGINGPLLQDFSATLQQSKELRDQKPRLISGKFGGVTNFTPSTVKAIYEQASLVNIIDFNDEAFTNAPEFDIQGDIKQSIFWDIAAKSTANTATHLAKVFPQSQLYTSYDAYTNGGVAFTELRHSEEPTQFLSYPVQHADYIGIHDDSILDKYNFLSAAKKGTKIVINTALKGEELEKSLPGSFKKDALKVQPELFVLDASKALSELGLDKDLTIVVLQAVYLKLQNHTEIAEVLSQQYVNKAGVEVLFRDIVDKIEQELTVVELPATWAEVEAEEEEITLPYKVNGSLAPDTLEESESKFTDVSNWHSSAWKLMFQEAFQTQAENHENKTFIVTLTENRRLTPLNYDRNVFHLEMDTTGTGLEYGIGDALGVHGHNAIEETLEFLDFYKLNPDSIISVKKELDSEQGENRTMLQLFTQHLDIFGRPSKRFYEALATFAKDPSEKERLEFLISSEGATEFKQRVNDTITYADILKEFTSAHPDIDDLVQLVPPIKPRHYSIASSMKMHPNSVHLLVVLVDWTTSTGEERIGQCTRYLSQMKVGDQLTVSIKPSVMKLPPRDEQPVIMAGLGTGMAPFRAFVQERAYLKAQGKQVGPMALYFGSRFRSSEYLYGEELEAYHAEGLLTHLQLAFSRDQKQKIYIQHKMQEDSQLLHQYMLQEDGHFYLCGPTWPAGDVKDAMVSSFVENGGITESQANNKISELKELEKYILEVY</sequence>
<dbReference type="InterPro" id="IPR001433">
    <property type="entry name" value="OxRdtase_FAD/NAD-bd"/>
</dbReference>
<dbReference type="Gene3D" id="3.40.50.920">
    <property type="match status" value="1"/>
</dbReference>
<dbReference type="Gene3D" id="1.20.990.10">
    <property type="entry name" value="NADPH-cytochrome p450 Reductase, Chain A, domain 3"/>
    <property type="match status" value="1"/>
</dbReference>
<evidence type="ECO:0000256" key="2">
    <source>
        <dbReference type="ARBA" id="ARBA00022630"/>
    </source>
</evidence>
<dbReference type="Pfam" id="PF01855">
    <property type="entry name" value="POR_N"/>
    <property type="match status" value="1"/>
</dbReference>
<keyword evidence="7" id="KW-1185">Reference proteome</keyword>
<dbReference type="EMBL" id="JASJQH010007144">
    <property type="protein sequence ID" value="KAK9717400.1"/>
    <property type="molecule type" value="Genomic_DNA"/>
</dbReference>
<dbReference type="InterPro" id="IPR017927">
    <property type="entry name" value="FAD-bd_FR_type"/>
</dbReference>
<dbReference type="PRINTS" id="PR00371">
    <property type="entry name" value="FPNCR"/>
</dbReference>
<dbReference type="SUPFAM" id="SSF53323">
    <property type="entry name" value="Pyruvate-ferredoxin oxidoreductase, PFOR, domain III"/>
    <property type="match status" value="1"/>
</dbReference>
<dbReference type="GO" id="GO:0004783">
    <property type="term" value="F:sulfite reductase (NADPH) activity"/>
    <property type="evidence" value="ECO:0007669"/>
    <property type="project" value="UniProtKB-EC"/>
</dbReference>
<keyword evidence="2" id="KW-0285">Flavoprotein</keyword>
<evidence type="ECO:0000256" key="4">
    <source>
        <dbReference type="ARBA" id="ARBA00023002"/>
    </source>
</evidence>
<dbReference type="InterPro" id="IPR033412">
    <property type="entry name" value="PFOR_II"/>
</dbReference>
<dbReference type="InterPro" id="IPR029061">
    <property type="entry name" value="THDP-binding"/>
</dbReference>
<dbReference type="PANTHER" id="PTHR19384:SF109">
    <property type="entry name" value="SULFITE REDUCTASE [NADPH] FLAVOPROTEIN COMPONENT"/>
    <property type="match status" value="1"/>
</dbReference>
<evidence type="ECO:0000313" key="7">
    <source>
        <dbReference type="Proteomes" id="UP001479436"/>
    </source>
</evidence>
<protein>
    <submittedName>
        <fullName evidence="6">Sulfite reductase [NADPH] flavoprotein component</fullName>
        <ecNumber evidence="6">1.8.1.2</ecNumber>
    </submittedName>
</protein>
<dbReference type="CDD" id="cd06207">
    <property type="entry name" value="CyPoR_like"/>
    <property type="match status" value="1"/>
</dbReference>
<reference evidence="6 7" key="1">
    <citation type="submission" date="2023-04" db="EMBL/GenBank/DDBJ databases">
        <title>Genome of Basidiobolus ranarum AG-B5.</title>
        <authorList>
            <person name="Stajich J.E."/>
            <person name="Carter-House D."/>
            <person name="Gryganskyi A."/>
        </authorList>
    </citation>
    <scope>NUCLEOTIDE SEQUENCE [LARGE SCALE GENOMIC DNA]</scope>
    <source>
        <strain evidence="6 7">AG-B5</strain>
    </source>
</reference>
<dbReference type="EC" id="1.8.1.2" evidence="6"/>
<organism evidence="6 7">
    <name type="scientific">Basidiobolus ranarum</name>
    <dbReference type="NCBI Taxonomy" id="34480"/>
    <lineage>
        <taxon>Eukaryota</taxon>
        <taxon>Fungi</taxon>
        <taxon>Fungi incertae sedis</taxon>
        <taxon>Zoopagomycota</taxon>
        <taxon>Entomophthoromycotina</taxon>
        <taxon>Basidiobolomycetes</taxon>
        <taxon>Basidiobolales</taxon>
        <taxon>Basidiobolaceae</taxon>
        <taxon>Basidiobolus</taxon>
    </lineage>
</organism>
<evidence type="ECO:0000256" key="1">
    <source>
        <dbReference type="ARBA" id="ARBA00001974"/>
    </source>
</evidence>
<dbReference type="Pfam" id="PF13241">
    <property type="entry name" value="NAD_binding_7"/>
    <property type="match status" value="1"/>
</dbReference>
<evidence type="ECO:0000259" key="5">
    <source>
        <dbReference type="PROSITE" id="PS51384"/>
    </source>
</evidence>
<dbReference type="Pfam" id="PF17147">
    <property type="entry name" value="PFOR_II"/>
    <property type="match status" value="1"/>
</dbReference>
<dbReference type="InterPro" id="IPR017938">
    <property type="entry name" value="Riboflavin_synthase-like_b-brl"/>
</dbReference>
<dbReference type="InterPro" id="IPR002869">
    <property type="entry name" value="Pyrv_flavodox_OxRed_cen"/>
</dbReference>
<evidence type="ECO:0000256" key="3">
    <source>
        <dbReference type="ARBA" id="ARBA00022827"/>
    </source>
</evidence>
<dbReference type="PANTHER" id="PTHR19384">
    <property type="entry name" value="NITRIC OXIDE SYNTHASE-RELATED"/>
    <property type="match status" value="1"/>
</dbReference>
<keyword evidence="4 6" id="KW-0560">Oxidoreductase</keyword>
<accession>A0ABR2W2Q8</accession>
<dbReference type="CDD" id="cd07034">
    <property type="entry name" value="TPP_PYR_PFOR_IOR-alpha_like"/>
    <property type="match status" value="1"/>
</dbReference>
<dbReference type="Pfam" id="PF00667">
    <property type="entry name" value="FAD_binding_1"/>
    <property type="match status" value="1"/>
</dbReference>
<dbReference type="Gene3D" id="3.40.50.80">
    <property type="entry name" value="Nucleotide-binding domain of ferredoxin-NADP reductase (FNR) module"/>
    <property type="match status" value="1"/>
</dbReference>
<dbReference type="InterPro" id="IPR009014">
    <property type="entry name" value="Transketo_C/PFOR_II"/>
</dbReference>
<dbReference type="SUPFAM" id="SSF51735">
    <property type="entry name" value="NAD(P)-binding Rossmann-fold domains"/>
    <property type="match status" value="1"/>
</dbReference>
<dbReference type="SUPFAM" id="SSF52343">
    <property type="entry name" value="Ferredoxin reductase-like, C-terminal NADP-linked domain"/>
    <property type="match status" value="1"/>
</dbReference>
<dbReference type="SUPFAM" id="SSF63380">
    <property type="entry name" value="Riboflavin synthase domain-like"/>
    <property type="match status" value="1"/>
</dbReference>
<dbReference type="Gene3D" id="3.40.50.970">
    <property type="match status" value="1"/>
</dbReference>
<comment type="caution">
    <text evidence="6">The sequence shown here is derived from an EMBL/GenBank/DDBJ whole genome shotgun (WGS) entry which is preliminary data.</text>
</comment>
<comment type="cofactor">
    <cofactor evidence="1">
        <name>FAD</name>
        <dbReference type="ChEBI" id="CHEBI:57692"/>
    </cofactor>
</comment>
<dbReference type="SUPFAM" id="SSF52922">
    <property type="entry name" value="TK C-terminal domain-like"/>
    <property type="match status" value="1"/>
</dbReference>
<dbReference type="InterPro" id="IPR002880">
    <property type="entry name" value="Pyrv_Fd/Flavodoxin_OxRdtase_N"/>
</dbReference>
<dbReference type="PROSITE" id="PS51384">
    <property type="entry name" value="FAD_FR"/>
    <property type="match status" value="1"/>
</dbReference>
<dbReference type="InterPro" id="IPR039261">
    <property type="entry name" value="FNR_nucleotide-bd"/>
</dbReference>
<gene>
    <name evidence="6" type="primary">MET10</name>
    <name evidence="6" type="ORF">K7432_006238</name>
</gene>
<evidence type="ECO:0000313" key="6">
    <source>
        <dbReference type="EMBL" id="KAK9717400.1"/>
    </source>
</evidence>
<name>A0ABR2W2Q8_9FUNG</name>
<dbReference type="SUPFAM" id="SSF52518">
    <property type="entry name" value="Thiamin diphosphate-binding fold (THDP-binding)"/>
    <property type="match status" value="1"/>
</dbReference>
<dbReference type="InterPro" id="IPR036291">
    <property type="entry name" value="NAD(P)-bd_dom_sf"/>
</dbReference>
<keyword evidence="3" id="KW-0274">FAD</keyword>
<dbReference type="InterPro" id="IPR001709">
    <property type="entry name" value="Flavoprot_Pyr_Nucl_cyt_Rdtase"/>
</dbReference>
<dbReference type="Proteomes" id="UP001479436">
    <property type="component" value="Unassembled WGS sequence"/>
</dbReference>
<dbReference type="InterPro" id="IPR003097">
    <property type="entry name" value="CysJ-like_FAD-binding"/>
</dbReference>
<dbReference type="Pfam" id="PF00175">
    <property type="entry name" value="NAD_binding_1"/>
    <property type="match status" value="1"/>
</dbReference>
<dbReference type="Gene3D" id="2.40.30.10">
    <property type="entry name" value="Translation factors"/>
    <property type="match status" value="1"/>
</dbReference>
<feature type="domain" description="FAD-binding FR-type" evidence="5">
    <location>
        <begin position="782"/>
        <end position="1012"/>
    </location>
</feature>
<proteinExistence type="predicted"/>
<dbReference type="InterPro" id="IPR023173">
    <property type="entry name" value="NADPH_Cyt_P450_Rdtase_alpha"/>
</dbReference>